<keyword evidence="2" id="KW-0406">Ion transport</keyword>
<keyword evidence="3" id="KW-0129">CBS domain</keyword>
<dbReference type="STRING" id="2018661.A0A2A2KZH2"/>
<dbReference type="GO" id="GO:0010960">
    <property type="term" value="P:magnesium ion homeostasis"/>
    <property type="evidence" value="ECO:0007669"/>
    <property type="project" value="InterPro"/>
</dbReference>
<evidence type="ECO:0000256" key="4">
    <source>
        <dbReference type="PROSITE-ProRule" id="PRU01193"/>
    </source>
</evidence>
<accession>A0A2A2KZH2</accession>
<dbReference type="GO" id="GO:0016020">
    <property type="term" value="C:membrane"/>
    <property type="evidence" value="ECO:0007669"/>
    <property type="project" value="UniProtKB-UniRule"/>
</dbReference>
<feature type="signal peptide" evidence="6">
    <location>
        <begin position="1"/>
        <end position="26"/>
    </location>
</feature>
<protein>
    <recommendedName>
        <fullName evidence="11">CNNM transmembrane domain-containing protein</fullName>
    </recommendedName>
</protein>
<feature type="domain" description="CNNM transmembrane" evidence="8">
    <location>
        <begin position="160"/>
        <end position="346"/>
    </location>
</feature>
<dbReference type="OrthoDB" id="5353557at2759"/>
<dbReference type="GO" id="GO:0006811">
    <property type="term" value="P:monoatomic ion transport"/>
    <property type="evidence" value="ECO:0007669"/>
    <property type="project" value="UniProtKB-KW"/>
</dbReference>
<dbReference type="GO" id="GO:0030026">
    <property type="term" value="P:intracellular manganese ion homeostasis"/>
    <property type="evidence" value="ECO:0007669"/>
    <property type="project" value="TreeGrafter"/>
</dbReference>
<reference evidence="9 10" key="1">
    <citation type="journal article" date="2017" name="Curr. Biol.">
        <title>Genome architecture and evolution of a unichromosomal asexual nematode.</title>
        <authorList>
            <person name="Fradin H."/>
            <person name="Zegar C."/>
            <person name="Gutwein M."/>
            <person name="Lucas J."/>
            <person name="Kovtun M."/>
            <person name="Corcoran D."/>
            <person name="Baugh L.R."/>
            <person name="Kiontke K."/>
            <person name="Gunsalus K."/>
            <person name="Fitch D.H."/>
            <person name="Piano F."/>
        </authorList>
    </citation>
    <scope>NUCLEOTIDE SEQUENCE [LARGE SCALE GENOMIC DNA]</scope>
    <source>
        <strain evidence="9">PF1309</strain>
    </source>
</reference>
<dbReference type="InterPro" id="IPR000644">
    <property type="entry name" value="CBS_dom"/>
</dbReference>
<feature type="chain" id="PRO_5012855816" description="CNNM transmembrane domain-containing protein" evidence="6">
    <location>
        <begin position="27"/>
        <end position="650"/>
    </location>
</feature>
<dbReference type="AlphaFoldDB" id="A0A2A2KZH2"/>
<keyword evidence="1" id="KW-0677">Repeat</keyword>
<keyword evidence="6" id="KW-0732">Signal</keyword>
<evidence type="ECO:0000256" key="6">
    <source>
        <dbReference type="SAM" id="SignalP"/>
    </source>
</evidence>
<evidence type="ECO:0000256" key="3">
    <source>
        <dbReference type="PROSITE-ProRule" id="PRU00703"/>
    </source>
</evidence>
<feature type="transmembrane region" description="Helical" evidence="5">
    <location>
        <begin position="289"/>
        <end position="306"/>
    </location>
</feature>
<dbReference type="Proteomes" id="UP000218231">
    <property type="component" value="Unassembled WGS sequence"/>
</dbReference>
<sequence>MQCPPHSIAAVLLLYLLFISIPPAPSFHLSGIGSSTHQKLQSNAAFFVRLFGDNLARNGYFFTATDHCEDWNVDAEKAKARVDGEVDDVTDKSVLNLLIYIGFERSKLVLNNKKLLLSIRLKFSSGLLFTSENRKYRLCHNTTKGQNISYYQNFAVEYEEVVLQYWYITIIILCMIGAGFCAGAVLAFLSVSINDLMLIIENGKEPMKKCAKNIRWHRLNTNWLICSLSLFATICNVGCTMSFDKFLEPLKWHWLVVALIPAVTMALFCEVLPQAFFRRNPLCVTSRTRYITAFIFILVFPLAWPLSKCFDFFVGKDVRQLITDEELDALIKEHSKQMNDTEGKILVRTMKFRKKHVSQMMTPIESVFLLSSEDRLDRKTLLLIVEKGYTRIPIYDKKNRRKIFYILNIKKIRDTPMRFVVDDMEAQQLLEEMKKGGEHMCCVCKYTLCGYQLIGLITIEDILEELFGEIEDEADKSWANRRAGLLKDQMVIDWFKEERTAKIGLSVGQQLAIFQQLNNRCSRLAKIGFDIFRLRDLLSQKRVHKFAPGTQLDRKCFHIMYAGTIEERFGESETRVYVLKPSDLMKESSEGALLVGEQVIDQVYYEIVPNFYTDAMTDSSPTNVIYRVIKEAVGFMVKRYLWLFKMNYFR</sequence>
<organism evidence="9 10">
    <name type="scientific">Diploscapter pachys</name>
    <dbReference type="NCBI Taxonomy" id="2018661"/>
    <lineage>
        <taxon>Eukaryota</taxon>
        <taxon>Metazoa</taxon>
        <taxon>Ecdysozoa</taxon>
        <taxon>Nematoda</taxon>
        <taxon>Chromadorea</taxon>
        <taxon>Rhabditida</taxon>
        <taxon>Rhabditina</taxon>
        <taxon>Rhabditomorpha</taxon>
        <taxon>Rhabditoidea</taxon>
        <taxon>Rhabditidae</taxon>
        <taxon>Diploscapter</taxon>
    </lineage>
</organism>
<dbReference type="SUPFAM" id="SSF54631">
    <property type="entry name" value="CBS-domain pair"/>
    <property type="match status" value="1"/>
</dbReference>
<evidence type="ECO:0008006" key="11">
    <source>
        <dbReference type="Google" id="ProtNLM"/>
    </source>
</evidence>
<evidence type="ECO:0000313" key="10">
    <source>
        <dbReference type="Proteomes" id="UP000218231"/>
    </source>
</evidence>
<keyword evidence="2" id="KW-0813">Transport</keyword>
<evidence type="ECO:0000256" key="2">
    <source>
        <dbReference type="ARBA" id="ARBA00023065"/>
    </source>
</evidence>
<feature type="transmembrane region" description="Helical" evidence="5">
    <location>
        <begin position="255"/>
        <end position="277"/>
    </location>
</feature>
<dbReference type="PROSITE" id="PS51846">
    <property type="entry name" value="CNNM"/>
    <property type="match status" value="1"/>
</dbReference>
<dbReference type="InterPro" id="IPR046342">
    <property type="entry name" value="CBS_dom_sf"/>
</dbReference>
<evidence type="ECO:0000313" key="9">
    <source>
        <dbReference type="EMBL" id="PAV79334.1"/>
    </source>
</evidence>
<dbReference type="InterPro" id="IPR002550">
    <property type="entry name" value="CNNM"/>
</dbReference>
<evidence type="ECO:0000259" key="8">
    <source>
        <dbReference type="PROSITE" id="PS51846"/>
    </source>
</evidence>
<keyword evidence="4 5" id="KW-1133">Transmembrane helix</keyword>
<dbReference type="PROSITE" id="PS51371">
    <property type="entry name" value="CBS"/>
    <property type="match status" value="1"/>
</dbReference>
<evidence type="ECO:0000256" key="1">
    <source>
        <dbReference type="ARBA" id="ARBA00022737"/>
    </source>
</evidence>
<keyword evidence="10" id="KW-1185">Reference proteome</keyword>
<feature type="transmembrane region" description="Helical" evidence="5">
    <location>
        <begin position="165"/>
        <end position="189"/>
    </location>
</feature>
<keyword evidence="4 5" id="KW-0812">Transmembrane</keyword>
<feature type="transmembrane region" description="Helical" evidence="5">
    <location>
        <begin position="222"/>
        <end position="243"/>
    </location>
</feature>
<keyword evidence="4 5" id="KW-0472">Membrane</keyword>
<dbReference type="Gene3D" id="3.10.580.10">
    <property type="entry name" value="CBS-domain"/>
    <property type="match status" value="1"/>
</dbReference>
<dbReference type="GO" id="GO:0005737">
    <property type="term" value="C:cytoplasm"/>
    <property type="evidence" value="ECO:0007669"/>
    <property type="project" value="TreeGrafter"/>
</dbReference>
<dbReference type="Pfam" id="PF01595">
    <property type="entry name" value="CNNM"/>
    <property type="match status" value="1"/>
</dbReference>
<dbReference type="PANTHER" id="PTHR12064">
    <property type="entry name" value="METAL TRANSPORTER CNNM"/>
    <property type="match status" value="1"/>
</dbReference>
<evidence type="ECO:0000256" key="5">
    <source>
        <dbReference type="SAM" id="Phobius"/>
    </source>
</evidence>
<proteinExistence type="predicted"/>
<evidence type="ECO:0000259" key="7">
    <source>
        <dbReference type="PROSITE" id="PS51371"/>
    </source>
</evidence>
<gene>
    <name evidence="9" type="ORF">WR25_15545</name>
</gene>
<dbReference type="PANTHER" id="PTHR12064:SF97">
    <property type="entry name" value="METAL TRANSPORTER CNNM-5"/>
    <property type="match status" value="1"/>
</dbReference>
<comment type="caution">
    <text evidence="9">The sequence shown here is derived from an EMBL/GenBank/DDBJ whole genome shotgun (WGS) entry which is preliminary data.</text>
</comment>
<dbReference type="InterPro" id="IPR045095">
    <property type="entry name" value="ACDP"/>
</dbReference>
<dbReference type="EMBL" id="LIAE01007429">
    <property type="protein sequence ID" value="PAV79334.1"/>
    <property type="molecule type" value="Genomic_DNA"/>
</dbReference>
<name>A0A2A2KZH2_9BILA</name>
<feature type="domain" description="CBS" evidence="7">
    <location>
        <begin position="413"/>
        <end position="473"/>
    </location>
</feature>